<feature type="domain" description="DinB-like" evidence="1">
    <location>
        <begin position="12"/>
        <end position="146"/>
    </location>
</feature>
<keyword evidence="3" id="KW-1185">Reference proteome</keyword>
<comment type="caution">
    <text evidence="2">The sequence shown here is derived from an EMBL/GenBank/DDBJ whole genome shotgun (WGS) entry which is preliminary data.</text>
</comment>
<evidence type="ECO:0000313" key="3">
    <source>
        <dbReference type="Proteomes" id="UP001409291"/>
    </source>
</evidence>
<sequence>MTQHIFEFIISSRKGFIRLLDDLTLDELNLIPEGFNNNIFWNFAHIVVSTQTLSYVRTGILADTSSVKYNEDYKKDTKPTRNVTQEEVDELKALALTTIDQIQSDYEKGIFTTITPYATATYGAEMKTIEEVLIATLSHDNLHWGYALAQRKAIRNSK</sequence>
<dbReference type="InterPro" id="IPR034660">
    <property type="entry name" value="DinB/YfiT-like"/>
</dbReference>
<protein>
    <submittedName>
        <fullName evidence="2">DinB family protein</fullName>
    </submittedName>
</protein>
<evidence type="ECO:0000259" key="1">
    <source>
        <dbReference type="Pfam" id="PF12867"/>
    </source>
</evidence>
<evidence type="ECO:0000313" key="2">
    <source>
        <dbReference type="EMBL" id="MEN5376912.1"/>
    </source>
</evidence>
<gene>
    <name evidence="2" type="ORF">ABE541_06530</name>
</gene>
<organism evidence="2 3">
    <name type="scientific">Sphingobacterium kitahiroshimense</name>
    <dbReference type="NCBI Taxonomy" id="470446"/>
    <lineage>
        <taxon>Bacteria</taxon>
        <taxon>Pseudomonadati</taxon>
        <taxon>Bacteroidota</taxon>
        <taxon>Sphingobacteriia</taxon>
        <taxon>Sphingobacteriales</taxon>
        <taxon>Sphingobacteriaceae</taxon>
        <taxon>Sphingobacterium</taxon>
    </lineage>
</organism>
<reference evidence="2 3" key="1">
    <citation type="submission" date="2024-04" db="EMBL/GenBank/DDBJ databases">
        <title>WGS of bacteria from Torrens River.</title>
        <authorList>
            <person name="Wyrsch E.R."/>
            <person name="Drigo B."/>
        </authorList>
    </citation>
    <scope>NUCLEOTIDE SEQUENCE [LARGE SCALE GENOMIC DNA]</scope>
    <source>
        <strain evidence="2 3">TWI391</strain>
    </source>
</reference>
<accession>A0ABV0BU64</accession>
<dbReference type="InterPro" id="IPR024775">
    <property type="entry name" value="DinB-like"/>
</dbReference>
<dbReference type="SUPFAM" id="SSF109854">
    <property type="entry name" value="DinB/YfiT-like putative metalloenzymes"/>
    <property type="match status" value="1"/>
</dbReference>
<dbReference type="Pfam" id="PF12867">
    <property type="entry name" value="DinB_2"/>
    <property type="match status" value="1"/>
</dbReference>
<dbReference type="EMBL" id="JBDJNQ010000002">
    <property type="protein sequence ID" value="MEN5376912.1"/>
    <property type="molecule type" value="Genomic_DNA"/>
</dbReference>
<dbReference type="RefSeq" id="WP_183917378.1">
    <property type="nucleotide sequence ID" value="NZ_JBDJLH010000003.1"/>
</dbReference>
<name>A0ABV0BU64_9SPHI</name>
<proteinExistence type="predicted"/>
<dbReference type="Proteomes" id="UP001409291">
    <property type="component" value="Unassembled WGS sequence"/>
</dbReference>
<dbReference type="Gene3D" id="1.20.120.450">
    <property type="entry name" value="dinb family like domain"/>
    <property type="match status" value="1"/>
</dbReference>